<feature type="domain" description="N-acetyltransferase" evidence="1">
    <location>
        <begin position="13"/>
        <end position="171"/>
    </location>
</feature>
<dbReference type="InterPro" id="IPR051531">
    <property type="entry name" value="N-acetyltransferase"/>
</dbReference>
<dbReference type="Gene3D" id="3.40.630.30">
    <property type="match status" value="1"/>
</dbReference>
<dbReference type="PANTHER" id="PTHR43792">
    <property type="entry name" value="GNAT FAMILY, PUTATIVE (AFU_ORTHOLOGUE AFUA_3G00765)-RELATED-RELATED"/>
    <property type="match status" value="1"/>
</dbReference>
<reference evidence="3" key="1">
    <citation type="journal article" date="2019" name="Int. J. Syst. Evol. Microbiol.">
        <title>The Global Catalogue of Microorganisms (GCM) 10K type strain sequencing project: providing services to taxonomists for standard genome sequencing and annotation.</title>
        <authorList>
            <consortium name="The Broad Institute Genomics Platform"/>
            <consortium name="The Broad Institute Genome Sequencing Center for Infectious Disease"/>
            <person name="Wu L."/>
            <person name="Ma J."/>
        </authorList>
    </citation>
    <scope>NUCLEOTIDE SEQUENCE [LARGE SCALE GENOMIC DNA]</scope>
    <source>
        <strain evidence="3">CGMCC 1.12477</strain>
    </source>
</reference>
<organism evidence="2 3">
    <name type="scientific">Nocardioides aestuarii</name>
    <dbReference type="NCBI Taxonomy" id="252231"/>
    <lineage>
        <taxon>Bacteria</taxon>
        <taxon>Bacillati</taxon>
        <taxon>Actinomycetota</taxon>
        <taxon>Actinomycetes</taxon>
        <taxon>Propionibacteriales</taxon>
        <taxon>Nocardioidaceae</taxon>
        <taxon>Nocardioides</taxon>
    </lineage>
</organism>
<comment type="caution">
    <text evidence="2">The sequence shown here is derived from an EMBL/GenBank/DDBJ whole genome shotgun (WGS) entry which is preliminary data.</text>
</comment>
<proteinExistence type="predicted"/>
<dbReference type="InterPro" id="IPR016181">
    <property type="entry name" value="Acyl_CoA_acyltransferase"/>
</dbReference>
<evidence type="ECO:0000313" key="3">
    <source>
        <dbReference type="Proteomes" id="UP001597351"/>
    </source>
</evidence>
<keyword evidence="3" id="KW-1185">Reference proteome</keyword>
<dbReference type="Pfam" id="PF13302">
    <property type="entry name" value="Acetyltransf_3"/>
    <property type="match status" value="1"/>
</dbReference>
<name>A0ABW4TMJ4_9ACTN</name>
<dbReference type="SUPFAM" id="SSF55729">
    <property type="entry name" value="Acyl-CoA N-acyltransferases (Nat)"/>
    <property type="match status" value="1"/>
</dbReference>
<evidence type="ECO:0000313" key="2">
    <source>
        <dbReference type="EMBL" id="MFD1947155.1"/>
    </source>
</evidence>
<gene>
    <name evidence="2" type="ORF">ACFSDE_10150</name>
</gene>
<dbReference type="RefSeq" id="WP_343917981.1">
    <property type="nucleotide sequence ID" value="NZ_BAAAJT010000002.1"/>
</dbReference>
<sequence length="178" mass="20180">MTLPTLPITTERLVLRLREPRDLDDLHAIYSREDVATFLLHDAMTREQLEAHFADLAAGDADGLGLVVELDGRVVGRVSLELFAPDQGELGWTFHPEVGGRGLATEAARAMVDLGFGHYALHRIKAELDPRNESSMRLCERLGMRREGHRVQDFWTKGEWADTYEYALLASEWDGRRH</sequence>
<dbReference type="EMBL" id="JBHUGD010000003">
    <property type="protein sequence ID" value="MFD1947155.1"/>
    <property type="molecule type" value="Genomic_DNA"/>
</dbReference>
<dbReference type="PROSITE" id="PS51186">
    <property type="entry name" value="GNAT"/>
    <property type="match status" value="1"/>
</dbReference>
<accession>A0ABW4TMJ4</accession>
<dbReference type="Proteomes" id="UP001597351">
    <property type="component" value="Unassembled WGS sequence"/>
</dbReference>
<dbReference type="InterPro" id="IPR000182">
    <property type="entry name" value="GNAT_dom"/>
</dbReference>
<protein>
    <submittedName>
        <fullName evidence="2">GNAT family protein</fullName>
    </submittedName>
</protein>
<evidence type="ECO:0000259" key="1">
    <source>
        <dbReference type="PROSITE" id="PS51186"/>
    </source>
</evidence>
<dbReference type="PANTHER" id="PTHR43792:SF1">
    <property type="entry name" value="N-ACETYLTRANSFERASE DOMAIN-CONTAINING PROTEIN"/>
    <property type="match status" value="1"/>
</dbReference>